<evidence type="ECO:0000256" key="5">
    <source>
        <dbReference type="ARBA" id="ARBA00022734"/>
    </source>
</evidence>
<dbReference type="InterPro" id="IPR006585">
    <property type="entry name" value="FTP1"/>
</dbReference>
<dbReference type="InParanoid" id="C3ZXB7"/>
<dbReference type="SMART" id="SM00607">
    <property type="entry name" value="FTP"/>
    <property type="match status" value="2"/>
</dbReference>
<evidence type="ECO:0000256" key="3">
    <source>
        <dbReference type="ARBA" id="ARBA00011233"/>
    </source>
</evidence>
<organism>
    <name type="scientific">Branchiostoma floridae</name>
    <name type="common">Florida lancelet</name>
    <name type="synonym">Amphioxus</name>
    <dbReference type="NCBI Taxonomy" id="7739"/>
    <lineage>
        <taxon>Eukaryota</taxon>
        <taxon>Metazoa</taxon>
        <taxon>Chordata</taxon>
        <taxon>Cephalochordata</taxon>
        <taxon>Leptocardii</taxon>
        <taxon>Amphioxiformes</taxon>
        <taxon>Branchiostomatidae</taxon>
        <taxon>Branchiostoma</taxon>
    </lineage>
</organism>
<dbReference type="InterPro" id="IPR051941">
    <property type="entry name" value="BG_Antigen-Binding_Lectin"/>
</dbReference>
<dbReference type="Pfam" id="PF22633">
    <property type="entry name" value="F5_F8_type_C_2"/>
    <property type="match status" value="3"/>
</dbReference>
<evidence type="ECO:0000256" key="2">
    <source>
        <dbReference type="ARBA" id="ARBA00010147"/>
    </source>
</evidence>
<feature type="domain" description="Fucolectin tachylectin-4 pentraxin-1" evidence="8">
    <location>
        <begin position="9"/>
        <end position="150"/>
    </location>
</feature>
<feature type="non-terminal residue" evidence="9">
    <location>
        <position position="364"/>
    </location>
</feature>
<dbReference type="GO" id="GO:0042806">
    <property type="term" value="F:fucose binding"/>
    <property type="evidence" value="ECO:0007669"/>
    <property type="project" value="UniProtKB-ARBA"/>
</dbReference>
<comment type="subunit">
    <text evidence="3">Homotrimer.</text>
</comment>
<protein>
    <recommendedName>
        <fullName evidence="8">Fucolectin tachylectin-4 pentraxin-1 domain-containing protein</fullName>
    </recommendedName>
</protein>
<comment type="function">
    <text evidence="1">Acts as a defensive agent. Recognizes blood group fucosylated oligosaccharides including A, B, H and Lewis B-type antigens. Does not recognize Lewis A antigen and has low affinity for monovalent haptens.</text>
</comment>
<keyword evidence="4" id="KW-0479">Metal-binding</keyword>
<evidence type="ECO:0000259" key="8">
    <source>
        <dbReference type="SMART" id="SM00607"/>
    </source>
</evidence>
<dbReference type="EMBL" id="GG666710">
    <property type="protein sequence ID" value="EEN42797.1"/>
    <property type="molecule type" value="Genomic_DNA"/>
</dbReference>
<dbReference type="GO" id="GO:0010185">
    <property type="term" value="P:regulation of cellular defense response"/>
    <property type="evidence" value="ECO:0007669"/>
    <property type="project" value="UniProtKB-ARBA"/>
</dbReference>
<dbReference type="GO" id="GO:0001868">
    <property type="term" value="P:regulation of complement activation, lectin pathway"/>
    <property type="evidence" value="ECO:0007669"/>
    <property type="project" value="UniProtKB-ARBA"/>
</dbReference>
<dbReference type="Gene3D" id="2.60.120.260">
    <property type="entry name" value="Galactose-binding domain-like"/>
    <property type="match status" value="3"/>
</dbReference>
<keyword evidence="5" id="KW-0430">Lectin</keyword>
<feature type="domain" description="Fucolectin tachylectin-4 pentraxin-1" evidence="8">
    <location>
        <begin position="165"/>
        <end position="295"/>
    </location>
</feature>
<name>C3ZXB7_BRAFL</name>
<evidence type="ECO:0000256" key="4">
    <source>
        <dbReference type="ARBA" id="ARBA00022723"/>
    </source>
</evidence>
<dbReference type="PANTHER" id="PTHR45713">
    <property type="entry name" value="FTP DOMAIN-CONTAINING PROTEIN"/>
    <property type="match status" value="1"/>
</dbReference>
<dbReference type="GO" id="GO:0046872">
    <property type="term" value="F:metal ion binding"/>
    <property type="evidence" value="ECO:0007669"/>
    <property type="project" value="UniProtKB-KW"/>
</dbReference>
<sequence length="364" mass="39563">MPVLSPVVGANVALGKPAFQTSTLDDYEASRAVDGIADTDLNHGSCAVSRVEEEPVWWVDLGQSYVVERVVIFNRQDCCAERLNPFHINIGDTPETSTQCGGDHQISLTEPSISVSCPGMQGRLVAVILPGTSRTLSLCEVHVFAAQQITLLDVSRVLPIPAPYTHPPPTVHSTPETKSTRCITVFWGSPRFSGEPNPTWWVDLAQSYGVGRVVIFNRMDCCSERLNPFNIHIGDSEQVSTNPQCGGDHHIVLTEPSISVSCPGMLGRYVAVRLPGSSRVLSVCEVLVFSVLMTFLSTELNVALGKPAFQTSTWSGDTEASRAVDGNTAHTCSHTAGYPGEDNPTWWVDLGQSYVVERYVYIGR</sequence>
<accession>C3ZXB7</accession>
<dbReference type="InterPro" id="IPR008979">
    <property type="entry name" value="Galactose-bd-like_sf"/>
</dbReference>
<dbReference type="AlphaFoldDB" id="C3ZXB7"/>
<evidence type="ECO:0000256" key="7">
    <source>
        <dbReference type="ARBA" id="ARBA00023157"/>
    </source>
</evidence>
<dbReference type="PANTHER" id="PTHR45713:SF6">
    <property type="entry name" value="F5_8 TYPE C DOMAIN-CONTAINING PROTEIN"/>
    <property type="match status" value="1"/>
</dbReference>
<comment type="similarity">
    <text evidence="2">Belongs to the fucolectin family.</text>
</comment>
<proteinExistence type="inferred from homology"/>
<reference evidence="9" key="1">
    <citation type="journal article" date="2008" name="Nature">
        <title>The amphioxus genome and the evolution of the chordate karyotype.</title>
        <authorList>
            <consortium name="US DOE Joint Genome Institute (JGI-PGF)"/>
            <person name="Putnam N.H."/>
            <person name="Butts T."/>
            <person name="Ferrier D.E.K."/>
            <person name="Furlong R.F."/>
            <person name="Hellsten U."/>
            <person name="Kawashima T."/>
            <person name="Robinson-Rechavi M."/>
            <person name="Shoguchi E."/>
            <person name="Terry A."/>
            <person name="Yu J.-K."/>
            <person name="Benito-Gutierrez E.L."/>
            <person name="Dubchak I."/>
            <person name="Garcia-Fernandez J."/>
            <person name="Gibson-Brown J.J."/>
            <person name="Grigoriev I.V."/>
            <person name="Horton A.C."/>
            <person name="de Jong P.J."/>
            <person name="Jurka J."/>
            <person name="Kapitonov V.V."/>
            <person name="Kohara Y."/>
            <person name="Kuroki Y."/>
            <person name="Lindquist E."/>
            <person name="Lucas S."/>
            <person name="Osoegawa K."/>
            <person name="Pennacchio L.A."/>
            <person name="Salamov A.A."/>
            <person name="Satou Y."/>
            <person name="Sauka-Spengler T."/>
            <person name="Schmutz J."/>
            <person name="Shin-I T."/>
            <person name="Toyoda A."/>
            <person name="Bronner-Fraser M."/>
            <person name="Fujiyama A."/>
            <person name="Holland L.Z."/>
            <person name="Holland P.W.H."/>
            <person name="Satoh N."/>
            <person name="Rokhsar D.S."/>
        </authorList>
    </citation>
    <scope>NUCLEOTIDE SEQUENCE [LARGE SCALE GENOMIC DNA]</scope>
    <source>
        <strain evidence="9">S238N-H82</strain>
        <tissue evidence="9">Testes</tissue>
    </source>
</reference>
<keyword evidence="7" id="KW-1015">Disulfide bond</keyword>
<dbReference type="SUPFAM" id="SSF49785">
    <property type="entry name" value="Galactose-binding domain-like"/>
    <property type="match status" value="3"/>
</dbReference>
<evidence type="ECO:0000256" key="1">
    <source>
        <dbReference type="ARBA" id="ARBA00002219"/>
    </source>
</evidence>
<evidence type="ECO:0000313" key="9">
    <source>
        <dbReference type="EMBL" id="EEN42797.1"/>
    </source>
</evidence>
<evidence type="ECO:0000256" key="6">
    <source>
        <dbReference type="ARBA" id="ARBA00022837"/>
    </source>
</evidence>
<gene>
    <name evidence="9" type="ORF">BRAFLDRAFT_243220</name>
</gene>
<keyword evidence="6" id="KW-0106">Calcium</keyword>